<sequence length="343" mass="36702">MKLRAQIGFGIVELMIAMSLGLLLSAAVIQVTLASQRSQRVLEAAARLQESGRFAASFLSRDLRMSGYMGCANLQRIPVNIIAKNPPDDLNFISTGVLVGEDNVGADNDYDAVENTDMVFIQRAVTPAASLTGNMGANNANIQINSNPAGIGADDFVFITDCITADLFSATTVSNSNGNSGHITIAHASNNNITNRLSKVYGSDAEIMGFQSLVYFVRDTGRNTPAGNPIHSLWVQARNLGSGATPVATELVEGVEDMQVSYGEDTNDDRNIDVYRSAAEVSNWAAVLSVRVELLMHSTDDNIVGAAGEFVQNNLIFNGAAVPSDQRLRQVYSTAVAIRNRLP</sequence>
<reference evidence="2 3" key="1">
    <citation type="journal article" date="2011" name="Int. J. Syst. Evol. Microbiol.">
        <title>Zhongshania antarctica gen. nov., sp. nov. and Zhongshania guokunii sp. nov., gammaproteobacteria respectively isolated from coastal attached (fast) ice and surface seawater of the Antarctic.</title>
        <authorList>
            <person name="Li H.J."/>
            <person name="Zhang X.Y."/>
            <person name="Chen C.X."/>
            <person name="Zhang Y.J."/>
            <person name="Gao Z.M."/>
            <person name="Yu Y."/>
            <person name="Chen X.L."/>
            <person name="Chen B."/>
            <person name="Zhang Y.Z."/>
        </authorList>
    </citation>
    <scope>NUCLEOTIDE SEQUENCE [LARGE SCALE GENOMIC DNA]</scope>
    <source>
        <strain evidence="2 3">ZS6-22T</strain>
    </source>
</reference>
<dbReference type="Proteomes" id="UP001557485">
    <property type="component" value="Unassembled WGS sequence"/>
</dbReference>
<keyword evidence="3" id="KW-1185">Reference proteome</keyword>
<evidence type="ECO:0000313" key="2">
    <source>
        <dbReference type="EMBL" id="MEX1668213.1"/>
    </source>
</evidence>
<dbReference type="RefSeq" id="WP_368380506.1">
    <property type="nucleotide sequence ID" value="NZ_JBFRYA010000003.1"/>
</dbReference>
<keyword evidence="1" id="KW-0472">Membrane</keyword>
<protein>
    <submittedName>
        <fullName evidence="2">PilW family protein</fullName>
    </submittedName>
</protein>
<accession>A0ABV3U2R6</accession>
<evidence type="ECO:0000256" key="1">
    <source>
        <dbReference type="SAM" id="Phobius"/>
    </source>
</evidence>
<evidence type="ECO:0000313" key="3">
    <source>
        <dbReference type="Proteomes" id="UP001557485"/>
    </source>
</evidence>
<dbReference type="EMBL" id="JBFRYA010000003">
    <property type="protein sequence ID" value="MEX1668213.1"/>
    <property type="molecule type" value="Genomic_DNA"/>
</dbReference>
<name>A0ABV3U2R6_9GAMM</name>
<dbReference type="Pfam" id="PF16074">
    <property type="entry name" value="PilW"/>
    <property type="match status" value="1"/>
</dbReference>
<organism evidence="2 3">
    <name type="scientific">Zhongshania guokunii</name>
    <dbReference type="NCBI Taxonomy" id="641783"/>
    <lineage>
        <taxon>Bacteria</taxon>
        <taxon>Pseudomonadati</taxon>
        <taxon>Pseudomonadota</taxon>
        <taxon>Gammaproteobacteria</taxon>
        <taxon>Cellvibrionales</taxon>
        <taxon>Spongiibacteraceae</taxon>
        <taxon>Zhongshania</taxon>
    </lineage>
</organism>
<dbReference type="InterPro" id="IPR032092">
    <property type="entry name" value="PilW"/>
</dbReference>
<keyword evidence="1" id="KW-0812">Transmembrane</keyword>
<keyword evidence="1" id="KW-1133">Transmembrane helix</keyword>
<comment type="caution">
    <text evidence="2">The sequence shown here is derived from an EMBL/GenBank/DDBJ whole genome shotgun (WGS) entry which is preliminary data.</text>
</comment>
<gene>
    <name evidence="2" type="ORF">AB4876_04770</name>
</gene>
<feature type="transmembrane region" description="Helical" evidence="1">
    <location>
        <begin position="7"/>
        <end position="29"/>
    </location>
</feature>
<proteinExistence type="predicted"/>